<keyword evidence="2" id="KW-0853">WD repeat</keyword>
<dbReference type="GO" id="GO:0000049">
    <property type="term" value="F:tRNA binding"/>
    <property type="evidence" value="ECO:0007669"/>
    <property type="project" value="TreeGrafter"/>
</dbReference>
<feature type="compositionally biased region" description="Low complexity" evidence="5">
    <location>
        <begin position="415"/>
        <end position="428"/>
    </location>
</feature>
<keyword evidence="3" id="KW-0677">Repeat</keyword>
<feature type="compositionally biased region" description="Basic and acidic residues" evidence="5">
    <location>
        <begin position="232"/>
        <end position="242"/>
    </location>
</feature>
<dbReference type="InterPro" id="IPR011387">
    <property type="entry name" value="TIF2A"/>
</dbReference>
<comment type="caution">
    <text evidence="7">The sequence shown here is derived from an EMBL/GenBank/DDBJ whole genome shotgun (WGS) entry which is preliminary data.</text>
</comment>
<dbReference type="SUPFAM" id="SSF82171">
    <property type="entry name" value="DPP6 N-terminal domain-like"/>
    <property type="match status" value="1"/>
</dbReference>
<keyword evidence="4" id="KW-0648">Protein biosynthesis</keyword>
<feature type="domain" description="Translation initiation factor beta propellor-like" evidence="6">
    <location>
        <begin position="31"/>
        <end position="209"/>
    </location>
</feature>
<dbReference type="EMBL" id="MCFG01000932">
    <property type="protein sequence ID" value="ORX36984.1"/>
    <property type="molecule type" value="Genomic_DNA"/>
</dbReference>
<protein>
    <submittedName>
        <fullName evidence="7">eIF2A-domain-containing protein</fullName>
    </submittedName>
</protein>
<evidence type="ECO:0000256" key="3">
    <source>
        <dbReference type="ARBA" id="ARBA00022737"/>
    </source>
</evidence>
<feature type="compositionally biased region" description="Polar residues" evidence="5">
    <location>
        <begin position="400"/>
        <end position="414"/>
    </location>
</feature>
<keyword evidence="1" id="KW-0396">Initiation factor</keyword>
<proteinExistence type="predicted"/>
<sequence>SVAAFVPEKNGVPASIRIFSLGNFEVPTLIKTFFKADSVEMLWNKLGVSLLVWTHTEVDASGLSYYGEASLYYFSIAGKFECRVPIEPGAPIHDVSWSPNSKEFIVIHGLMPSSATLYDWRAIPIYDFPKNHRNFVRYSPHSRIICIAGFGNLAGEMDFFDRLTCQKVDGRHVITATLTPRLRVDNGFKIWHYSGVKLFECDIKELYQISWRPIQPDHFPPHNTLSPPPKGLIEDTSKETKKPVGVYRPPGARASASNLSLRETSMSSLSMTSTDNSTSSKEDNLLHPPSINNNINRQNKNQNQKQAQNQQNQKQSQNQQNNQASQKNQNQSNSGNSSPQTTPNNNGNSSKKNRNKNKNKGQNNNNNNNQNQNNNQSQNSNTAQNSNQQQRKQKKSKSSIDLQNKNGSKPSSPTGSPNQSQSGNSNKNPNHENQKKIKTLQRKLREIAEIKAKHAAGQKLEHTQIIKMEKESELAKELETYLAKNNQNQNQN</sequence>
<accession>A0A1Y1UHN1</accession>
<reference evidence="7 8" key="1">
    <citation type="submission" date="2016-08" db="EMBL/GenBank/DDBJ databases">
        <title>A Parts List for Fungal Cellulosomes Revealed by Comparative Genomics.</title>
        <authorList>
            <consortium name="DOE Joint Genome Institute"/>
            <person name="Haitjema C.H."/>
            <person name="Gilmore S.P."/>
            <person name="Henske J.K."/>
            <person name="Solomon K.V."/>
            <person name="De Groot R."/>
            <person name="Kuo A."/>
            <person name="Mondo S.J."/>
            <person name="Salamov A.A."/>
            <person name="Labutti K."/>
            <person name="Zhao Z."/>
            <person name="Chiniquy J."/>
            <person name="Barry K."/>
            <person name="Brewer H.M."/>
            <person name="Purvine S.O."/>
            <person name="Wright A.T."/>
            <person name="Boxma B."/>
            <person name="Van Alen T."/>
            <person name="Hackstein J.H."/>
            <person name="Baker S.E."/>
            <person name="Grigoriev I.V."/>
            <person name="O'Malley M.A."/>
        </authorList>
    </citation>
    <scope>NUCLEOTIDE SEQUENCE [LARGE SCALE GENOMIC DNA]</scope>
    <source>
        <strain evidence="7 8">S4</strain>
    </source>
</reference>
<dbReference type="Proteomes" id="UP000193944">
    <property type="component" value="Unassembled WGS sequence"/>
</dbReference>
<keyword evidence="8" id="KW-1185">Reference proteome</keyword>
<evidence type="ECO:0000256" key="5">
    <source>
        <dbReference type="SAM" id="MobiDB-lite"/>
    </source>
</evidence>
<gene>
    <name evidence="7" type="ORF">BCR32DRAFT_309236</name>
</gene>
<evidence type="ECO:0000256" key="1">
    <source>
        <dbReference type="ARBA" id="ARBA00022540"/>
    </source>
</evidence>
<feature type="compositionally biased region" description="Low complexity" evidence="5">
    <location>
        <begin position="360"/>
        <end position="390"/>
    </location>
</feature>
<dbReference type="InterPro" id="IPR013979">
    <property type="entry name" value="TIF_beta_prop-like"/>
</dbReference>
<dbReference type="PANTHER" id="PTHR13227">
    <property type="entry name" value="EUKARYOTIC TRANSLATION INITIATION FACTOR 2A"/>
    <property type="match status" value="1"/>
</dbReference>
<dbReference type="GO" id="GO:0003743">
    <property type="term" value="F:translation initiation factor activity"/>
    <property type="evidence" value="ECO:0007669"/>
    <property type="project" value="UniProtKB-KW"/>
</dbReference>
<organism evidence="7 8">
    <name type="scientific">Anaeromyces robustus</name>
    <dbReference type="NCBI Taxonomy" id="1754192"/>
    <lineage>
        <taxon>Eukaryota</taxon>
        <taxon>Fungi</taxon>
        <taxon>Fungi incertae sedis</taxon>
        <taxon>Chytridiomycota</taxon>
        <taxon>Chytridiomycota incertae sedis</taxon>
        <taxon>Neocallimastigomycetes</taxon>
        <taxon>Neocallimastigales</taxon>
        <taxon>Neocallimastigaceae</taxon>
        <taxon>Anaeromyces</taxon>
    </lineage>
</organism>
<evidence type="ECO:0000313" key="8">
    <source>
        <dbReference type="Proteomes" id="UP000193944"/>
    </source>
</evidence>
<dbReference type="PANTHER" id="PTHR13227:SF0">
    <property type="entry name" value="EUKARYOTIC TRANSLATION INITIATION FACTOR 2A"/>
    <property type="match status" value="1"/>
</dbReference>
<evidence type="ECO:0000259" key="6">
    <source>
        <dbReference type="Pfam" id="PF08662"/>
    </source>
</evidence>
<dbReference type="GO" id="GO:0043022">
    <property type="term" value="F:ribosome binding"/>
    <property type="evidence" value="ECO:0007669"/>
    <property type="project" value="TreeGrafter"/>
</dbReference>
<reference evidence="7 8" key="2">
    <citation type="submission" date="2016-08" db="EMBL/GenBank/DDBJ databases">
        <title>Pervasive Adenine N6-methylation of Active Genes in Fungi.</title>
        <authorList>
            <consortium name="DOE Joint Genome Institute"/>
            <person name="Mondo S.J."/>
            <person name="Dannebaum R.O."/>
            <person name="Kuo R.C."/>
            <person name="Labutti K."/>
            <person name="Haridas S."/>
            <person name="Kuo A."/>
            <person name="Salamov A."/>
            <person name="Ahrendt S.R."/>
            <person name="Lipzen A."/>
            <person name="Sullivan W."/>
            <person name="Andreopoulos W.B."/>
            <person name="Clum A."/>
            <person name="Lindquist E."/>
            <person name="Daum C."/>
            <person name="Ramamoorthy G.K."/>
            <person name="Gryganskyi A."/>
            <person name="Culley D."/>
            <person name="Magnuson J.K."/>
            <person name="James T.Y."/>
            <person name="O'Malley M.A."/>
            <person name="Stajich J.E."/>
            <person name="Spatafora J.W."/>
            <person name="Visel A."/>
            <person name="Grigoriev I.V."/>
        </authorList>
    </citation>
    <scope>NUCLEOTIDE SEQUENCE [LARGE SCALE GENOMIC DNA]</scope>
    <source>
        <strain evidence="7 8">S4</strain>
    </source>
</reference>
<dbReference type="AlphaFoldDB" id="A0A1Y1UHN1"/>
<name>A0A1Y1UHN1_9FUNG</name>
<feature type="compositionally biased region" description="Low complexity" evidence="5">
    <location>
        <begin position="290"/>
        <end position="350"/>
    </location>
</feature>
<evidence type="ECO:0000256" key="4">
    <source>
        <dbReference type="ARBA" id="ARBA00022917"/>
    </source>
</evidence>
<feature type="compositionally biased region" description="Low complexity" evidence="5">
    <location>
        <begin position="259"/>
        <end position="279"/>
    </location>
</feature>
<dbReference type="GO" id="GO:0003729">
    <property type="term" value="F:mRNA binding"/>
    <property type="evidence" value="ECO:0007669"/>
    <property type="project" value="TreeGrafter"/>
</dbReference>
<dbReference type="GO" id="GO:0022627">
    <property type="term" value="C:cytosolic small ribosomal subunit"/>
    <property type="evidence" value="ECO:0007669"/>
    <property type="project" value="TreeGrafter"/>
</dbReference>
<dbReference type="STRING" id="1754192.A0A1Y1UHN1"/>
<feature type="region of interest" description="Disordered" evidence="5">
    <location>
        <begin position="217"/>
        <end position="440"/>
    </location>
</feature>
<dbReference type="OrthoDB" id="2194683at2759"/>
<feature type="non-terminal residue" evidence="7">
    <location>
        <position position="1"/>
    </location>
</feature>
<dbReference type="Pfam" id="PF08662">
    <property type="entry name" value="eIF2A"/>
    <property type="match status" value="1"/>
</dbReference>
<evidence type="ECO:0000256" key="2">
    <source>
        <dbReference type="ARBA" id="ARBA00022574"/>
    </source>
</evidence>
<evidence type="ECO:0000313" key="7">
    <source>
        <dbReference type="EMBL" id="ORX36984.1"/>
    </source>
</evidence>